<dbReference type="KEGG" id="sfd:USDA257_c39770"/>
<gene>
    <name evidence="1" type="ORF">USDA257_c39770</name>
</gene>
<protein>
    <submittedName>
        <fullName evidence="1">Uncharacterized protein</fullName>
    </submittedName>
</protein>
<name>I3X9G5_SINF2</name>
<reference evidence="1 2" key="1">
    <citation type="journal article" date="2012" name="J. Bacteriol.">
        <title>Complete genome sequence of the broad-host-range strain Sinorhizobium fredii USDA257.</title>
        <authorList>
            <person name="Schuldes J."/>
            <person name="Rodriguez Orbegoso M."/>
            <person name="Schmeisser C."/>
            <person name="Krishnan H.B."/>
            <person name="Daniel R."/>
            <person name="Streit W.R."/>
        </authorList>
    </citation>
    <scope>NUCLEOTIDE SEQUENCE [LARGE SCALE GENOMIC DNA]</scope>
    <source>
        <strain evidence="1 2">USDA 257</strain>
    </source>
</reference>
<proteinExistence type="predicted"/>
<dbReference type="HOGENOM" id="CLU_3011895_0_0_5"/>
<accession>I3X9G5</accession>
<dbReference type="EMBL" id="CP003563">
    <property type="protein sequence ID" value="AFL52521.1"/>
    <property type="molecule type" value="Genomic_DNA"/>
</dbReference>
<dbReference type="AlphaFoldDB" id="I3X9G5"/>
<dbReference type="Proteomes" id="UP000006180">
    <property type="component" value="Chromosome"/>
</dbReference>
<evidence type="ECO:0000313" key="1">
    <source>
        <dbReference type="EMBL" id="AFL52521.1"/>
    </source>
</evidence>
<sequence>MVRALAVSNRDTNGRGIIDASIHDEIIRICLGKRLKLPVLYNDPMMGFAIMINNKP</sequence>
<organism evidence="1 2">
    <name type="scientific">Sinorhizobium fredii (strain USDA 257)</name>
    <dbReference type="NCBI Taxonomy" id="1185652"/>
    <lineage>
        <taxon>Bacteria</taxon>
        <taxon>Pseudomonadati</taxon>
        <taxon>Pseudomonadota</taxon>
        <taxon>Alphaproteobacteria</taxon>
        <taxon>Hyphomicrobiales</taxon>
        <taxon>Rhizobiaceae</taxon>
        <taxon>Sinorhizobium/Ensifer group</taxon>
        <taxon>Sinorhizobium</taxon>
    </lineage>
</organism>
<evidence type="ECO:0000313" key="2">
    <source>
        <dbReference type="Proteomes" id="UP000006180"/>
    </source>
</evidence>